<accession>A0A8J3CBM5</accession>
<dbReference type="InterPro" id="IPR035906">
    <property type="entry name" value="MetI-like_sf"/>
</dbReference>
<dbReference type="RefSeq" id="WP_189060512.1">
    <property type="nucleotide sequence ID" value="NZ_BMMK01000025.1"/>
</dbReference>
<evidence type="ECO:0000313" key="9">
    <source>
        <dbReference type="EMBL" id="GGM70598.1"/>
    </source>
</evidence>
<feature type="transmembrane region" description="Helical" evidence="7">
    <location>
        <begin position="85"/>
        <end position="104"/>
    </location>
</feature>
<feature type="transmembrane region" description="Helical" evidence="7">
    <location>
        <begin position="116"/>
        <end position="138"/>
    </location>
</feature>
<dbReference type="PROSITE" id="PS50928">
    <property type="entry name" value="ABC_TM1"/>
    <property type="match status" value="1"/>
</dbReference>
<dbReference type="Proteomes" id="UP000637578">
    <property type="component" value="Unassembled WGS sequence"/>
</dbReference>
<dbReference type="CDD" id="cd06261">
    <property type="entry name" value="TM_PBP2"/>
    <property type="match status" value="1"/>
</dbReference>
<feature type="transmembrane region" description="Helical" evidence="7">
    <location>
        <begin position="144"/>
        <end position="163"/>
    </location>
</feature>
<keyword evidence="10" id="KW-1185">Reference proteome</keyword>
<dbReference type="EMBL" id="BMMK01000025">
    <property type="protein sequence ID" value="GGM70598.1"/>
    <property type="molecule type" value="Genomic_DNA"/>
</dbReference>
<dbReference type="PANTHER" id="PTHR30151:SF20">
    <property type="entry name" value="ABC TRANSPORTER PERMEASE PROTEIN HI_0355-RELATED"/>
    <property type="match status" value="1"/>
</dbReference>
<feature type="transmembrane region" description="Helical" evidence="7">
    <location>
        <begin position="184"/>
        <end position="214"/>
    </location>
</feature>
<keyword evidence="4 7" id="KW-0812">Transmembrane</keyword>
<dbReference type="AlphaFoldDB" id="A0A8J3CBM5"/>
<dbReference type="SUPFAM" id="SSF161098">
    <property type="entry name" value="MetI-like"/>
    <property type="match status" value="1"/>
</dbReference>
<dbReference type="Gene3D" id="1.10.3720.10">
    <property type="entry name" value="MetI-like"/>
    <property type="match status" value="1"/>
</dbReference>
<keyword evidence="6 7" id="KW-0472">Membrane</keyword>
<comment type="caution">
    <text evidence="9">The sequence shown here is derived from an EMBL/GenBank/DDBJ whole genome shotgun (WGS) entry which is preliminary data.</text>
</comment>
<keyword evidence="3" id="KW-1003">Cell membrane</keyword>
<evidence type="ECO:0000256" key="1">
    <source>
        <dbReference type="ARBA" id="ARBA00004651"/>
    </source>
</evidence>
<evidence type="ECO:0000256" key="5">
    <source>
        <dbReference type="ARBA" id="ARBA00022989"/>
    </source>
</evidence>
<evidence type="ECO:0000256" key="2">
    <source>
        <dbReference type="ARBA" id="ARBA00022448"/>
    </source>
</evidence>
<evidence type="ECO:0000259" key="8">
    <source>
        <dbReference type="PROSITE" id="PS50928"/>
    </source>
</evidence>
<dbReference type="GO" id="GO:0055085">
    <property type="term" value="P:transmembrane transport"/>
    <property type="evidence" value="ECO:0007669"/>
    <property type="project" value="InterPro"/>
</dbReference>
<dbReference type="PANTHER" id="PTHR30151">
    <property type="entry name" value="ALKANE SULFONATE ABC TRANSPORTER-RELATED, MEMBRANE SUBUNIT"/>
    <property type="match status" value="1"/>
</dbReference>
<dbReference type="Pfam" id="PF00528">
    <property type="entry name" value="BPD_transp_1"/>
    <property type="match status" value="1"/>
</dbReference>
<reference evidence="9" key="1">
    <citation type="journal article" date="2014" name="Int. J. Syst. Evol. Microbiol.">
        <title>Complete genome sequence of Corynebacterium casei LMG S-19264T (=DSM 44701T), isolated from a smear-ripened cheese.</title>
        <authorList>
            <consortium name="US DOE Joint Genome Institute (JGI-PGF)"/>
            <person name="Walter F."/>
            <person name="Albersmeier A."/>
            <person name="Kalinowski J."/>
            <person name="Ruckert C."/>
        </authorList>
    </citation>
    <scope>NUCLEOTIDE SEQUENCE</scope>
    <source>
        <strain evidence="9">CGMCC 4.5737</strain>
    </source>
</reference>
<sequence length="279" mass="30083">MAVATRSVTADQADAPRRRLGARGTITAARVLVALVVVGGWELAARLTVLDPFFFSQPSDVARLLREWLVSGEILDDLVVTVGEAFGALLIGTILGLITGFLLARSPFLDAVFAPYVKLLNAVPRVVLAPIFLLWFGLGEASKVAFGVSLVFFVVFFNTYQGVREVDRVLVDSVRMLGANERQLARHVLVPSALAWIFSGLRVSIGFAIVGAVVGEYLGASRGVGYVIAQAQGVFDTTGVFAGIVLLSVVVGLIDVVVHRLERHLLRWKPERTQGFQPS</sequence>
<evidence type="ECO:0000256" key="4">
    <source>
        <dbReference type="ARBA" id="ARBA00022692"/>
    </source>
</evidence>
<keyword evidence="5 7" id="KW-1133">Transmembrane helix</keyword>
<protein>
    <submittedName>
        <fullName evidence="9">ABC transporter permease</fullName>
    </submittedName>
</protein>
<gene>
    <name evidence="9" type="ORF">GCM10012275_46250</name>
</gene>
<organism evidence="9 10">
    <name type="scientific">Longimycelium tulufanense</name>
    <dbReference type="NCBI Taxonomy" id="907463"/>
    <lineage>
        <taxon>Bacteria</taxon>
        <taxon>Bacillati</taxon>
        <taxon>Actinomycetota</taxon>
        <taxon>Actinomycetes</taxon>
        <taxon>Pseudonocardiales</taxon>
        <taxon>Pseudonocardiaceae</taxon>
        <taxon>Longimycelium</taxon>
    </lineage>
</organism>
<evidence type="ECO:0000256" key="7">
    <source>
        <dbReference type="RuleBase" id="RU363032"/>
    </source>
</evidence>
<evidence type="ECO:0000256" key="6">
    <source>
        <dbReference type="ARBA" id="ARBA00023136"/>
    </source>
</evidence>
<name>A0A8J3CBM5_9PSEU</name>
<feature type="domain" description="ABC transmembrane type-1" evidence="8">
    <location>
        <begin position="78"/>
        <end position="262"/>
    </location>
</feature>
<dbReference type="GO" id="GO:0005886">
    <property type="term" value="C:plasma membrane"/>
    <property type="evidence" value="ECO:0007669"/>
    <property type="project" value="UniProtKB-SubCell"/>
</dbReference>
<evidence type="ECO:0000256" key="3">
    <source>
        <dbReference type="ARBA" id="ARBA00022475"/>
    </source>
</evidence>
<reference evidence="9" key="2">
    <citation type="submission" date="2020-09" db="EMBL/GenBank/DDBJ databases">
        <authorList>
            <person name="Sun Q."/>
            <person name="Zhou Y."/>
        </authorList>
    </citation>
    <scope>NUCLEOTIDE SEQUENCE</scope>
    <source>
        <strain evidence="9">CGMCC 4.5737</strain>
    </source>
</reference>
<proteinExistence type="inferred from homology"/>
<comment type="similarity">
    <text evidence="7">Belongs to the binding-protein-dependent transport system permease family.</text>
</comment>
<dbReference type="InterPro" id="IPR000515">
    <property type="entry name" value="MetI-like"/>
</dbReference>
<feature type="transmembrane region" description="Helical" evidence="7">
    <location>
        <begin position="234"/>
        <end position="258"/>
    </location>
</feature>
<keyword evidence="2 7" id="KW-0813">Transport</keyword>
<evidence type="ECO:0000313" key="10">
    <source>
        <dbReference type="Proteomes" id="UP000637578"/>
    </source>
</evidence>
<feature type="transmembrane region" description="Helical" evidence="7">
    <location>
        <begin position="27"/>
        <end position="49"/>
    </location>
</feature>
<comment type="subcellular location">
    <subcellularLocation>
        <location evidence="1 7">Cell membrane</location>
        <topology evidence="1 7">Multi-pass membrane protein</topology>
    </subcellularLocation>
</comment>